<evidence type="ECO:0000313" key="3">
    <source>
        <dbReference type="Proteomes" id="UP000230066"/>
    </source>
</evidence>
<accession>A0A4E0RMF7</accession>
<feature type="region of interest" description="Disordered" evidence="1">
    <location>
        <begin position="143"/>
        <end position="165"/>
    </location>
</feature>
<comment type="caution">
    <text evidence="2">The sequence shown here is derived from an EMBL/GenBank/DDBJ whole genome shotgun (WGS) entry which is preliminary data.</text>
</comment>
<gene>
    <name evidence="2" type="ORF">D915_002125</name>
</gene>
<feature type="compositionally biased region" description="Basic and acidic residues" evidence="1">
    <location>
        <begin position="156"/>
        <end position="165"/>
    </location>
</feature>
<reference evidence="2" key="1">
    <citation type="submission" date="2019-03" db="EMBL/GenBank/DDBJ databases">
        <title>Improved annotation for the trematode Fasciola hepatica.</title>
        <authorList>
            <person name="Choi Y.-J."/>
            <person name="Martin J."/>
            <person name="Mitreva M."/>
        </authorList>
    </citation>
    <scope>NUCLEOTIDE SEQUENCE [LARGE SCALE GENOMIC DNA]</scope>
</reference>
<protein>
    <submittedName>
        <fullName evidence="2">Uncharacterized protein</fullName>
    </submittedName>
</protein>
<name>A0A4E0RMF7_FASHE</name>
<dbReference type="AlphaFoldDB" id="A0A4E0RMF7"/>
<sequence length="165" mass="19435">MSPVGRCPYPLIRYENDETFSGKKINDVCVASTENSYKHLETWERLNLRHTLSSMRHKSEYFDPMVPEDGLDFKLKADYDQHRDWWKSSAQIVVQRETLNKTNRLFKNRPVKHEEPPTRPEQPFTIWISDRRDHLFHSIEALEGNHSQATNGGYSRKPDGNKFTS</sequence>
<evidence type="ECO:0000256" key="1">
    <source>
        <dbReference type="SAM" id="MobiDB-lite"/>
    </source>
</evidence>
<proteinExistence type="predicted"/>
<dbReference type="Proteomes" id="UP000230066">
    <property type="component" value="Unassembled WGS sequence"/>
</dbReference>
<dbReference type="Pfam" id="PF12494">
    <property type="entry name" value="DUF3695"/>
    <property type="match status" value="1"/>
</dbReference>
<evidence type="ECO:0000313" key="2">
    <source>
        <dbReference type="EMBL" id="THD26984.1"/>
    </source>
</evidence>
<dbReference type="EMBL" id="JXXN02000563">
    <property type="protein sequence ID" value="THD26984.1"/>
    <property type="molecule type" value="Genomic_DNA"/>
</dbReference>
<dbReference type="InterPro" id="IPR022179">
    <property type="entry name" value="CFAP276"/>
</dbReference>
<organism evidence="2 3">
    <name type="scientific">Fasciola hepatica</name>
    <name type="common">Liver fluke</name>
    <dbReference type="NCBI Taxonomy" id="6192"/>
    <lineage>
        <taxon>Eukaryota</taxon>
        <taxon>Metazoa</taxon>
        <taxon>Spiralia</taxon>
        <taxon>Lophotrochozoa</taxon>
        <taxon>Platyhelminthes</taxon>
        <taxon>Trematoda</taxon>
        <taxon>Digenea</taxon>
        <taxon>Plagiorchiida</taxon>
        <taxon>Echinostomata</taxon>
        <taxon>Echinostomatoidea</taxon>
        <taxon>Fasciolidae</taxon>
        <taxon>Fasciola</taxon>
    </lineage>
</organism>
<keyword evidence="3" id="KW-1185">Reference proteome</keyword>